<protein>
    <submittedName>
        <fullName evidence="2">Uncharacterized protein</fullName>
    </submittedName>
</protein>
<keyword evidence="1" id="KW-0732">Signal</keyword>
<dbReference type="EMBL" id="LJIJ01000438">
    <property type="protein sequence ID" value="ODM97485.1"/>
    <property type="molecule type" value="Genomic_DNA"/>
</dbReference>
<evidence type="ECO:0000256" key="1">
    <source>
        <dbReference type="SAM" id="SignalP"/>
    </source>
</evidence>
<comment type="caution">
    <text evidence="2">The sequence shown here is derived from an EMBL/GenBank/DDBJ whole genome shotgun (WGS) entry which is preliminary data.</text>
</comment>
<gene>
    <name evidence="2" type="ORF">Ocin01_09191</name>
</gene>
<dbReference type="AlphaFoldDB" id="A0A1D2MXR1"/>
<evidence type="ECO:0000313" key="3">
    <source>
        <dbReference type="Proteomes" id="UP000094527"/>
    </source>
</evidence>
<proteinExistence type="predicted"/>
<keyword evidence="3" id="KW-1185">Reference proteome</keyword>
<feature type="signal peptide" evidence="1">
    <location>
        <begin position="1"/>
        <end position="19"/>
    </location>
</feature>
<name>A0A1D2MXR1_ORCCI</name>
<feature type="chain" id="PRO_5008904714" evidence="1">
    <location>
        <begin position="20"/>
        <end position="74"/>
    </location>
</feature>
<organism evidence="2 3">
    <name type="scientific">Orchesella cincta</name>
    <name type="common">Springtail</name>
    <name type="synonym">Podura cincta</name>
    <dbReference type="NCBI Taxonomy" id="48709"/>
    <lineage>
        <taxon>Eukaryota</taxon>
        <taxon>Metazoa</taxon>
        <taxon>Ecdysozoa</taxon>
        <taxon>Arthropoda</taxon>
        <taxon>Hexapoda</taxon>
        <taxon>Collembola</taxon>
        <taxon>Entomobryomorpha</taxon>
        <taxon>Entomobryoidea</taxon>
        <taxon>Orchesellidae</taxon>
        <taxon>Orchesellinae</taxon>
        <taxon>Orchesella</taxon>
    </lineage>
</organism>
<dbReference type="Proteomes" id="UP000094527">
    <property type="component" value="Unassembled WGS sequence"/>
</dbReference>
<accession>A0A1D2MXR1</accession>
<reference evidence="2 3" key="1">
    <citation type="journal article" date="2016" name="Genome Biol. Evol.">
        <title>Gene Family Evolution Reflects Adaptation to Soil Environmental Stressors in the Genome of the Collembolan Orchesella cincta.</title>
        <authorList>
            <person name="Faddeeva-Vakhrusheva A."/>
            <person name="Derks M.F."/>
            <person name="Anvar S.Y."/>
            <person name="Agamennone V."/>
            <person name="Suring W."/>
            <person name="Smit S."/>
            <person name="van Straalen N.M."/>
            <person name="Roelofs D."/>
        </authorList>
    </citation>
    <scope>NUCLEOTIDE SEQUENCE [LARGE SCALE GENOMIC DNA]</scope>
    <source>
        <tissue evidence="2">Mixed pool</tissue>
    </source>
</reference>
<evidence type="ECO:0000313" key="2">
    <source>
        <dbReference type="EMBL" id="ODM97485.1"/>
    </source>
</evidence>
<sequence>MAKLIALLVLAALVAVAASQYLASPYAGYAGLGAYRGAYGGLGYAGYRGVGLGYGAYPAGLGYGGLGYRGAILG</sequence>